<proteinExistence type="predicted"/>
<dbReference type="RefSeq" id="WP_106691392.1">
    <property type="nucleotide sequence ID" value="NZ_PXNQ02000006.1"/>
</dbReference>
<evidence type="ECO:0000313" key="2">
    <source>
        <dbReference type="EMBL" id="RNF34348.1"/>
    </source>
</evidence>
<organism evidence="2 3">
    <name type="scientific">Paracoccus methylarcula</name>
    <dbReference type="NCBI Taxonomy" id="72022"/>
    <lineage>
        <taxon>Bacteria</taxon>
        <taxon>Pseudomonadati</taxon>
        <taxon>Pseudomonadota</taxon>
        <taxon>Alphaproteobacteria</taxon>
        <taxon>Rhodobacterales</taxon>
        <taxon>Paracoccaceae</taxon>
        <taxon>Paracoccus</taxon>
    </lineage>
</organism>
<dbReference type="Proteomes" id="UP000238137">
    <property type="component" value="Unassembled WGS sequence"/>
</dbReference>
<name>A0A3R7P4C0_9RHOB</name>
<sequence length="160" mass="17730">MEFPDMNRREFVTGLGIGAAGLSAIYGDGTLVSPAHAATQATGGQLTLHAIDTHFGQTRADLQIDLSMQDADGTYQFVKSVTTVERGRTENPVLEPGELRIGRYELLMYLDDYFARFATELPNPPFLGKVPIRFGVFDGSQNFHVPILFSPWSYSYYRGS</sequence>
<feature type="domain" description="Transthyretin/hydroxyisourate hydrolase" evidence="1">
    <location>
        <begin position="46"/>
        <end position="159"/>
    </location>
</feature>
<dbReference type="PANTHER" id="PTHR10395">
    <property type="entry name" value="URICASE AND TRANSTHYRETIN-RELATED"/>
    <property type="match status" value="1"/>
</dbReference>
<dbReference type="SUPFAM" id="SSF49472">
    <property type="entry name" value="Transthyretin (synonym: prealbumin)"/>
    <property type="match status" value="1"/>
</dbReference>
<dbReference type="GO" id="GO:0006144">
    <property type="term" value="P:purine nucleobase metabolic process"/>
    <property type="evidence" value="ECO:0007669"/>
    <property type="project" value="TreeGrafter"/>
</dbReference>
<keyword evidence="3" id="KW-1185">Reference proteome</keyword>
<accession>A0A3R7P4C0</accession>
<dbReference type="OrthoDB" id="9792386at2"/>
<dbReference type="GO" id="GO:0016787">
    <property type="term" value="F:hydrolase activity"/>
    <property type="evidence" value="ECO:0007669"/>
    <property type="project" value="UniProtKB-KW"/>
</dbReference>
<dbReference type="Pfam" id="PF00576">
    <property type="entry name" value="Transthyretin"/>
    <property type="match status" value="1"/>
</dbReference>
<dbReference type="AlphaFoldDB" id="A0A3R7P4C0"/>
<gene>
    <name evidence="2" type="ORF">A7A09_010595</name>
</gene>
<comment type="caution">
    <text evidence="2">The sequence shown here is derived from an EMBL/GenBank/DDBJ whole genome shotgun (WGS) entry which is preliminary data.</text>
</comment>
<dbReference type="Gene3D" id="2.60.40.180">
    <property type="entry name" value="Transthyretin/hydroxyisourate hydrolase domain"/>
    <property type="match status" value="1"/>
</dbReference>
<keyword evidence="2" id="KW-0378">Hydrolase</keyword>
<evidence type="ECO:0000259" key="1">
    <source>
        <dbReference type="Pfam" id="PF00576"/>
    </source>
</evidence>
<dbReference type="InterPro" id="IPR036817">
    <property type="entry name" value="Transthyretin/HIU_hydrolase_sf"/>
</dbReference>
<dbReference type="PANTHER" id="PTHR10395:SF7">
    <property type="entry name" value="5-HYDROXYISOURATE HYDROLASE"/>
    <property type="match status" value="1"/>
</dbReference>
<dbReference type="InterPro" id="IPR023416">
    <property type="entry name" value="Transthyretin/HIU_hydrolase_d"/>
</dbReference>
<dbReference type="EMBL" id="PXNQ02000006">
    <property type="protein sequence ID" value="RNF34348.1"/>
    <property type="molecule type" value="Genomic_DNA"/>
</dbReference>
<dbReference type="PROSITE" id="PS51318">
    <property type="entry name" value="TAT"/>
    <property type="match status" value="1"/>
</dbReference>
<protein>
    <submittedName>
        <fullName evidence="2">5-hydroxyisourate hydrolase</fullName>
    </submittedName>
</protein>
<dbReference type="InterPro" id="IPR006311">
    <property type="entry name" value="TAT_signal"/>
</dbReference>
<reference evidence="2" key="1">
    <citation type="submission" date="2018-05" db="EMBL/GenBank/DDBJ databases">
        <title>Reclassification of Methylarcula marina and Methylarcula terricola as Paracoccus methylarcula sp.nov., comb.nov. and Paracoccus terricola comb.nov.</title>
        <authorList>
            <person name="Shmareva M.N."/>
            <person name="Doronina N.V."/>
            <person name="Vasilenko O.V."/>
            <person name="Tarlachkov S.V."/>
            <person name="Trotsenko Y.A."/>
        </authorList>
    </citation>
    <scope>NUCLEOTIDE SEQUENCE [LARGE SCALE GENOMIC DNA]</scope>
    <source>
        <strain evidence="2">VKM B-2159</strain>
    </source>
</reference>
<evidence type="ECO:0000313" key="3">
    <source>
        <dbReference type="Proteomes" id="UP000238137"/>
    </source>
</evidence>